<feature type="domain" description="Putative Flp pilus-assembly TadG-like N-terminal" evidence="1">
    <location>
        <begin position="16"/>
        <end position="61"/>
    </location>
</feature>
<dbReference type="Proteomes" id="UP000282800">
    <property type="component" value="Unassembled WGS sequence"/>
</dbReference>
<dbReference type="InterPro" id="IPR028087">
    <property type="entry name" value="Tad_N"/>
</dbReference>
<comment type="caution">
    <text evidence="2">The sequence shown here is derived from an EMBL/GenBank/DDBJ whole genome shotgun (WGS) entry which is preliminary data.</text>
</comment>
<name>A0A482U159_9PSED</name>
<proteinExistence type="predicted"/>
<dbReference type="AlphaFoldDB" id="A0A482U159"/>
<sequence>MTVRRSNRPLPARQRGAVMVLAVLALLSILLMAALALDGSHMLLNKTRLQNAVDAAALSGAKTLQQVLGSGNSATLSRDAALATLRLNAQAPGNAELNSSLGTGGASFARVELAASVYGPFSFPGPLNARYVRVSVPNYGLVGFFWRIMDMFGTAPEKTVAAVATAGPSPTNPCDIAPMMVCGNPDQYNAANELFWGYRFGDLQVLKGASNNDPVIGPGNFQLIRLGGASGASDMRDALAGGIERCNVVGDTVPTEPGNNVGPVAQGLNTRFGVYDGPISSKSASYPPDQVISFSTPRMTFNSNVTPPRAEYQNQPVQSRNGDLYTTSHALLDFNDWQRSVANCPNGCQANGVFERRVLKIVVGNCNGASGGSTSVPVLGFGCFFLVQSLPGGQGNQAVVFGQFIRECEGDNVPGPNSVGETGPQIIQLYKTYIDNSRTPSSDS</sequence>
<evidence type="ECO:0000313" key="2">
    <source>
        <dbReference type="EMBL" id="RYJ59486.1"/>
    </source>
</evidence>
<protein>
    <submittedName>
        <fullName evidence="2">Pilus assembly protein</fullName>
    </submittedName>
</protein>
<evidence type="ECO:0000313" key="3">
    <source>
        <dbReference type="Proteomes" id="UP000282800"/>
    </source>
</evidence>
<organism evidence="2 3">
    <name type="scientific">Pseudomonas songnenensis</name>
    <dbReference type="NCBI Taxonomy" id="1176259"/>
    <lineage>
        <taxon>Bacteria</taxon>
        <taxon>Pseudomonadati</taxon>
        <taxon>Pseudomonadota</taxon>
        <taxon>Gammaproteobacteria</taxon>
        <taxon>Pseudomonadales</taxon>
        <taxon>Pseudomonadaceae</taxon>
        <taxon>Pseudomonas</taxon>
    </lineage>
</organism>
<dbReference type="OrthoDB" id="6350731at2"/>
<dbReference type="RefSeq" id="WP_126190667.1">
    <property type="nucleotide sequence ID" value="NZ_RWYU02000011.1"/>
</dbReference>
<dbReference type="EMBL" id="RWYU02000011">
    <property type="protein sequence ID" value="RYJ59486.1"/>
    <property type="molecule type" value="Genomic_DNA"/>
</dbReference>
<accession>A0A482U159</accession>
<reference evidence="2 3" key="1">
    <citation type="submission" date="2019-01" db="EMBL/GenBank/DDBJ databases">
        <title>High-quality draft genome of. Pseudomonas songnenensis str. L103, a full-fledged denitrifier isolated from 100 meters deep aquifer in a heavily nitrogen fertilized agricultural area.</title>
        <authorList>
            <person name="Liu M."/>
            <person name="Liu B."/>
        </authorList>
    </citation>
    <scope>NUCLEOTIDE SEQUENCE [LARGE SCALE GENOMIC DNA]</scope>
    <source>
        <strain evidence="2 3">L103</strain>
    </source>
</reference>
<gene>
    <name evidence="2" type="ORF">EJA06_021720</name>
</gene>
<dbReference type="Pfam" id="PF13400">
    <property type="entry name" value="Tad"/>
    <property type="match status" value="1"/>
</dbReference>
<evidence type="ECO:0000259" key="1">
    <source>
        <dbReference type="Pfam" id="PF13400"/>
    </source>
</evidence>